<dbReference type="GO" id="GO:0005615">
    <property type="term" value="C:extracellular space"/>
    <property type="evidence" value="ECO:0007669"/>
    <property type="project" value="InterPro"/>
</dbReference>
<evidence type="ECO:0000256" key="1">
    <source>
        <dbReference type="ARBA" id="ARBA00010952"/>
    </source>
</evidence>
<dbReference type="Gene3D" id="2.60.40.1940">
    <property type="match status" value="1"/>
</dbReference>
<evidence type="ECO:0000256" key="3">
    <source>
        <dbReference type="ARBA" id="ARBA00022729"/>
    </source>
</evidence>
<dbReference type="FunFam" id="2.60.40.1930:FF:000001">
    <property type="entry name" value="CD109 isoform 3"/>
    <property type="match status" value="1"/>
</dbReference>
<evidence type="ECO:0000256" key="9">
    <source>
        <dbReference type="ARBA" id="ARBA00078071"/>
    </source>
</evidence>
<feature type="domain" description="Alpha-2-macroglobulin" evidence="12">
    <location>
        <begin position="828"/>
        <end position="918"/>
    </location>
</feature>
<dbReference type="Pfam" id="PF17791">
    <property type="entry name" value="MG3"/>
    <property type="match status" value="1"/>
</dbReference>
<comment type="similarity">
    <text evidence="1">Belongs to the protease inhibitor I39 (alpha-2-macroglobulin) family.</text>
</comment>
<keyword evidence="4" id="KW-0722">Serine protease inhibitor</keyword>
<dbReference type="Pfam" id="PF01835">
    <property type="entry name" value="MG2"/>
    <property type="match status" value="1"/>
</dbReference>
<dbReference type="SMART" id="SM01360">
    <property type="entry name" value="A2M"/>
    <property type="match status" value="1"/>
</dbReference>
<evidence type="ECO:0000256" key="8">
    <source>
        <dbReference type="ARBA" id="ARBA00063781"/>
    </source>
</evidence>
<evidence type="ECO:0000256" key="7">
    <source>
        <dbReference type="ARBA" id="ARBA00057615"/>
    </source>
</evidence>
<dbReference type="EMBL" id="WJBH02000045">
    <property type="protein sequence ID" value="KAI9551129.1"/>
    <property type="molecule type" value="Genomic_DNA"/>
</dbReference>
<dbReference type="InterPro" id="IPR011626">
    <property type="entry name" value="Alpha-macroglobulin_TED"/>
</dbReference>
<dbReference type="InterPro" id="IPR001599">
    <property type="entry name" value="Macroglobln_a2"/>
</dbReference>
<dbReference type="InterPro" id="IPR047565">
    <property type="entry name" value="Alpha-macroglob_thiol-ester_cl"/>
</dbReference>
<dbReference type="SUPFAM" id="SSF49410">
    <property type="entry name" value="Alpha-macroglobulin receptor domain"/>
    <property type="match status" value="1"/>
</dbReference>
<dbReference type="Gene3D" id="2.60.40.690">
    <property type="entry name" value="Alpha-macroglobulin, receptor-binding domain"/>
    <property type="match status" value="1"/>
</dbReference>
<dbReference type="InterPro" id="IPR009048">
    <property type="entry name" value="A-macroglobulin_rcpt-bd"/>
</dbReference>
<evidence type="ECO:0000313" key="15">
    <source>
        <dbReference type="Proteomes" id="UP000820818"/>
    </source>
</evidence>
<dbReference type="SMART" id="SM01361">
    <property type="entry name" value="A2M_recep"/>
    <property type="match status" value="1"/>
</dbReference>
<organism evidence="14 15">
    <name type="scientific">Daphnia sinensis</name>
    <dbReference type="NCBI Taxonomy" id="1820382"/>
    <lineage>
        <taxon>Eukaryota</taxon>
        <taxon>Metazoa</taxon>
        <taxon>Ecdysozoa</taxon>
        <taxon>Arthropoda</taxon>
        <taxon>Crustacea</taxon>
        <taxon>Branchiopoda</taxon>
        <taxon>Diplostraca</taxon>
        <taxon>Cladocera</taxon>
        <taxon>Anomopoda</taxon>
        <taxon>Daphniidae</taxon>
        <taxon>Daphnia</taxon>
        <taxon>Daphnia similis group</taxon>
    </lineage>
</organism>
<keyword evidence="2" id="KW-0646">Protease inhibitor</keyword>
<feature type="domain" description="Alpha-2-macroglobulin bait region" evidence="11">
    <location>
        <begin position="496"/>
        <end position="672"/>
    </location>
</feature>
<dbReference type="InterPro" id="IPR002890">
    <property type="entry name" value="MG2"/>
</dbReference>
<dbReference type="CDD" id="cd02897">
    <property type="entry name" value="A2M_2"/>
    <property type="match status" value="1"/>
</dbReference>
<dbReference type="InterPro" id="IPR008930">
    <property type="entry name" value="Terpenoid_cyclase/PrenylTrfase"/>
</dbReference>
<keyword evidence="6" id="KW-0325">Glycoprotein</keyword>
<comment type="subunit">
    <text evidence="8">Heterodimer of a TEP1-N chain and an TEP1-C chain non-covalently linked. Forms a complex composed of TEP1-N and TEP1-C heterodimer, LRIM1 and APL1C; the interaction stabilizes TEP1-N and TEP1-C heterodimer, prevents its binding to tissues while circulating in the hemolymph and protects the thioester bond from hydrolysis. Mature TEP1 and to a lesser extent full-length TEP1 interact with SPCLIP1; the interaction is induced by microbial infection.</text>
</comment>
<dbReference type="InterPro" id="IPR041555">
    <property type="entry name" value="MG3"/>
</dbReference>
<dbReference type="PROSITE" id="PS00477">
    <property type="entry name" value="ALPHA_2_MACROGLOBULIN"/>
    <property type="match status" value="1"/>
</dbReference>
<comment type="function">
    <text evidence="7">Binds covalently through a thioester bond to the pathogen surface resulting in pathogen clearance.</text>
</comment>
<dbReference type="InterPro" id="IPR036595">
    <property type="entry name" value="A-macroglobulin_rcpt-bd_sf"/>
</dbReference>
<dbReference type="InterPro" id="IPR011625">
    <property type="entry name" value="A2M_N_BRD"/>
</dbReference>
<dbReference type="InterPro" id="IPR019742">
    <property type="entry name" value="MacrogloblnA2_CS"/>
</dbReference>
<dbReference type="SUPFAM" id="SSF48239">
    <property type="entry name" value="Terpenoid cyclases/Protein prenyltransferases"/>
    <property type="match status" value="1"/>
</dbReference>
<dbReference type="Gene3D" id="1.50.10.20">
    <property type="match status" value="1"/>
</dbReference>
<gene>
    <name evidence="14" type="ORF">GHT06_004432</name>
</gene>
<dbReference type="Proteomes" id="UP000820818">
    <property type="component" value="Unassembled WGS sequence"/>
</dbReference>
<evidence type="ECO:0000256" key="4">
    <source>
        <dbReference type="ARBA" id="ARBA00022900"/>
    </source>
</evidence>
<feature type="chain" id="PRO_5042052144" description="TEP1-F" evidence="10">
    <location>
        <begin position="21"/>
        <end position="1797"/>
    </location>
</feature>
<accession>A0AAD5PNI9</accession>
<dbReference type="SMART" id="SM01419">
    <property type="entry name" value="Thiol-ester_cl"/>
    <property type="match status" value="1"/>
</dbReference>
<dbReference type="Gene3D" id="2.60.120.1540">
    <property type="match status" value="1"/>
</dbReference>
<feature type="domain" description="Alpha-macroglobulin receptor-binding" evidence="13">
    <location>
        <begin position="1458"/>
        <end position="1545"/>
    </location>
</feature>
<dbReference type="Gene3D" id="2.60.40.10">
    <property type="entry name" value="Immunoglobulins"/>
    <property type="match status" value="2"/>
</dbReference>
<protein>
    <recommendedName>
        <fullName evidence="9">TEP1-F</fullName>
    </recommendedName>
</protein>
<evidence type="ECO:0000259" key="11">
    <source>
        <dbReference type="SMART" id="SM01359"/>
    </source>
</evidence>
<dbReference type="SUPFAM" id="SSF81296">
    <property type="entry name" value="E set domains"/>
    <property type="match status" value="1"/>
</dbReference>
<dbReference type="Pfam" id="PF07677">
    <property type="entry name" value="A2M_recep"/>
    <property type="match status" value="1"/>
</dbReference>
<proteinExistence type="inferred from homology"/>
<dbReference type="SMART" id="SM01359">
    <property type="entry name" value="A2M_N_2"/>
    <property type="match status" value="1"/>
</dbReference>
<name>A0AAD5PNI9_9CRUS</name>
<keyword evidence="5" id="KW-1015">Disulfide bond</keyword>
<evidence type="ECO:0000259" key="12">
    <source>
        <dbReference type="SMART" id="SM01360"/>
    </source>
</evidence>
<dbReference type="GO" id="GO:0004867">
    <property type="term" value="F:serine-type endopeptidase inhibitor activity"/>
    <property type="evidence" value="ECO:0007669"/>
    <property type="project" value="UniProtKB-KW"/>
</dbReference>
<dbReference type="PANTHER" id="PTHR11412">
    <property type="entry name" value="MACROGLOBULIN / COMPLEMENT"/>
    <property type="match status" value="1"/>
</dbReference>
<keyword evidence="3 10" id="KW-0732">Signal</keyword>
<evidence type="ECO:0000256" key="6">
    <source>
        <dbReference type="ARBA" id="ARBA00023180"/>
    </source>
</evidence>
<reference evidence="14" key="1">
    <citation type="submission" date="2022-05" db="EMBL/GenBank/DDBJ databases">
        <title>A multi-omics perspective on studying reproductive biology in Daphnia sinensis.</title>
        <authorList>
            <person name="Jia J."/>
        </authorList>
    </citation>
    <scope>NUCLEOTIDE SEQUENCE</scope>
    <source>
        <strain evidence="14">WSL</strain>
    </source>
</reference>
<dbReference type="Pfam" id="PF00207">
    <property type="entry name" value="A2M"/>
    <property type="match status" value="1"/>
</dbReference>
<dbReference type="InterPro" id="IPR013783">
    <property type="entry name" value="Ig-like_fold"/>
</dbReference>
<feature type="signal peptide" evidence="10">
    <location>
        <begin position="1"/>
        <end position="20"/>
    </location>
</feature>
<evidence type="ECO:0000259" key="13">
    <source>
        <dbReference type="SMART" id="SM01361"/>
    </source>
</evidence>
<dbReference type="Gene3D" id="2.60.40.1930">
    <property type="match status" value="2"/>
</dbReference>
<dbReference type="PANTHER" id="PTHR11412:SF171">
    <property type="entry name" value="PREGNANCY ZONE PROTEIN-LIKE PROTEIN"/>
    <property type="match status" value="1"/>
</dbReference>
<evidence type="ECO:0000256" key="10">
    <source>
        <dbReference type="SAM" id="SignalP"/>
    </source>
</evidence>
<dbReference type="FunFam" id="1.50.10.20:FF:000001">
    <property type="entry name" value="CD109 isoform 1"/>
    <property type="match status" value="1"/>
</dbReference>
<keyword evidence="15" id="KW-1185">Reference proteome</keyword>
<sequence length="1797" mass="200009">MAKIFIPLVVLLWDIALTLAMRGYVLTGPKSLLSNSVETFCVSIEGSYTIANCTLDLMAREGDEVYASASRRIKDPKDCIKLAVPVTGESTARLRWRMRFENLANYTVDSMKEVALRQPETIHLIQTDKAWYTPGQLVRFRILSLNHILFPILDLVKRVWIEDPTGATIVQWTNLTTAHGIHQLELQLSVEPVQGVWKIQMERESQERGVQYFEVREYVLPKFEVNINAPPFIAYNQERDKSVQKIQISICAKYSYGQPVRGNVRANIKVKSDSRYSHRRYLMTPMPVIDFDRTGALNGDTGCYILKLPGDQIGISTYSGSIQKSLQILAIVTEQGTGIEMNSTWSTEIQRQTMSVDIATWSSSTFKSGLPYYGKVKVTTADNQPAVGTAVEICASPTIVRDDNEFGKKEKNHQKLHGKRPSVSDVPKYCSLREADANGFVSFELLPSEPDITEYNIKATIPSPRRNRRAIGPQLDIIGEAQFNIRGLYSPSKNFMVFVPPPNYPKAAACLSVLPVKLYFTADKDINFNVHYVVMARGDVMHTGVKQVKFREEDNIDLSLGETLLNKRDNGGSELDSDVEASLKPVGDLEFEIEILPEFAPKISLLAYYVRDDREMVTAHIDIPVENCFPNPVKLSWSAPRKQPGQNVTMNLKGTAGSICGYSVVDRSVTYARPDLQLSESKIYNRLPDLHIPAGSNPQQVTPDWKYCEKKNGESDFDDLRRRKRSYFIGHFSAQFKDAMEAFDNAGILVMSDLNIETRPCTEVSRAFPMYLMRRGGMDPRFKSARVNIESMSAESRTFLSAMEDVNSYDSVVDLQSAVSVRSYFPETWLWDLVTLNSKGEFGKAVTLPHTITTWVGRALCVSESHGFGMTAAVDIEAFQPFFVEVHLPYSVKRTEKLQLKISVFNYAPHALPIRLTLAYSEQFELISDSDSTMLCVPARNNVVHHFVIHAIEMGKHNVSVSATIDDNFPGECGPEILPSASDNVIKELLVIPEGFPVERIYSHMACPKDFDEDKALIWDLSLPEDLVEGSARAWVTAVGDLMGPALQGLSGLVRFPTGCGEQNMILFTPNIYVTQYLEATNQLEPAFKAKAVNFMKSGYQRELTYRHDDGSYSAFGKNDPQGSLWLTAFVVKSFAASRRYIHIDDNELQTSVRWLQSKQLENGCFPVVGTVLHADLKGGLAESEENLAPLTAFTLISLLEMYSEDNKTTERKKTMLAVKKLLDNTLPCLESEESEMADVYTRALTAYALTLANHFESARHHIDWLMAHAQNNNSLLWWQKPGSGPALNVEMTSYVLLSLVKLGTNQDLLQARSIVRWLSKQRNSEGGFVSTQDTVVALQAIAAYASVIGAQSVDMEILITAGAYENYVRIREHDRLVQRRIDLPSPLATEVHIDTVGEGSGCAVLQATLRYNVRTAPPAALFHLNVSTAQETVGGGEKCRQQLVVCSRYLGSKNQESNMALIEIGFVSGYEVDKTSLNKNTLPGVKRHEFTGDTVVLYFDQITSQNDVCVSLVAQHVYQVDDAKEANVKIYDYYQPEHGKIISYNLPNGCSVSEVSPQPLVAVPLADAMILSSPPPLPISRKGVQTNDTISAADTVIVEPIPTKEVVSEPQGLLGHFTVKSTMNNSRIARMNDAEDLDVGKSPRLANFDLDVSDRGEGPVPVFAPPGHLRGCPRCALGLPGDFPSLYCQSKTVYLAETRPSRGQRLRLVNDISPQHLKPVKMNSSIDLLLEPNCECHFFKPDATNRSVVVLGLPVTSLPSSPAKLAVGPELLIIDSNPKQINIKSIRNKCGRMMVP</sequence>
<dbReference type="InterPro" id="IPR014756">
    <property type="entry name" value="Ig_E-set"/>
</dbReference>
<evidence type="ECO:0000256" key="5">
    <source>
        <dbReference type="ARBA" id="ARBA00023157"/>
    </source>
</evidence>
<dbReference type="Pfam" id="PF07678">
    <property type="entry name" value="TED_complement"/>
    <property type="match status" value="1"/>
</dbReference>
<evidence type="ECO:0000256" key="2">
    <source>
        <dbReference type="ARBA" id="ARBA00022690"/>
    </source>
</evidence>
<evidence type="ECO:0000313" key="14">
    <source>
        <dbReference type="EMBL" id="KAI9551129.1"/>
    </source>
</evidence>
<dbReference type="Gene3D" id="2.20.130.20">
    <property type="match status" value="1"/>
</dbReference>
<dbReference type="Pfam" id="PF07703">
    <property type="entry name" value="A2M_BRD"/>
    <property type="match status" value="1"/>
</dbReference>
<dbReference type="InterPro" id="IPR041813">
    <property type="entry name" value="A2M_TED"/>
</dbReference>
<dbReference type="InterPro" id="IPR050473">
    <property type="entry name" value="A2M/Complement_sys"/>
</dbReference>
<comment type="caution">
    <text evidence="14">The sequence shown here is derived from an EMBL/GenBank/DDBJ whole genome shotgun (WGS) entry which is preliminary data.</text>
</comment>